<dbReference type="Pfam" id="PF01161">
    <property type="entry name" value="PBP"/>
    <property type="match status" value="1"/>
</dbReference>
<dbReference type="CDD" id="cd00865">
    <property type="entry name" value="PEBP_bact_arch"/>
    <property type="match status" value="1"/>
</dbReference>
<name>A0AAW4XTN0_9BURK</name>
<protein>
    <submittedName>
        <fullName evidence="1">YbhB/YbcL family Raf kinase inhibitor-like protein</fullName>
    </submittedName>
</protein>
<dbReference type="Gene3D" id="3.90.280.10">
    <property type="entry name" value="PEBP-like"/>
    <property type="match status" value="1"/>
</dbReference>
<dbReference type="AlphaFoldDB" id="A0AAW4XTN0"/>
<comment type="caution">
    <text evidence="1">The sequence shown here is derived from an EMBL/GenBank/DDBJ whole genome shotgun (WGS) entry which is preliminary data.</text>
</comment>
<dbReference type="Proteomes" id="UP001199260">
    <property type="component" value="Unassembled WGS sequence"/>
</dbReference>
<keyword evidence="2" id="KW-1185">Reference proteome</keyword>
<reference evidence="1 2" key="1">
    <citation type="submission" date="2021-11" db="EMBL/GenBank/DDBJ databases">
        <title>Genome sequence.</title>
        <authorList>
            <person name="Sun Q."/>
        </authorList>
    </citation>
    <scope>NUCLEOTIDE SEQUENCE [LARGE SCALE GENOMIC DNA]</scope>
    <source>
        <strain evidence="1 2">KCTC 12005</strain>
    </source>
</reference>
<gene>
    <name evidence="1" type="ORF">LPW39_06360</name>
</gene>
<dbReference type="InterPro" id="IPR036610">
    <property type="entry name" value="PEBP-like_sf"/>
</dbReference>
<sequence length="211" mass="22427">MQLSSHSFQDGQAIPGEFAFAVPDATAHVLLSSNRNPHLAWRDVPAGTQSFVIVCHDPDVPSRGDDVNQEGRTVPADLPRVDFYHWLLLDIPGTNTEIAAGAQSDGITAHGKPGPAAPQGLRHGINDYTGWFAGDAQMQGEYYGYDGPCPPWNDSLVHHYVFTVYALATPTLAIEGELTGARVRAALAQASVLGQASITGLYSLNPAVPAV</sequence>
<organism evidence="1 2">
    <name type="scientific">Comamonas koreensis</name>
    <dbReference type="NCBI Taxonomy" id="160825"/>
    <lineage>
        <taxon>Bacteria</taxon>
        <taxon>Pseudomonadati</taxon>
        <taxon>Pseudomonadota</taxon>
        <taxon>Betaproteobacteria</taxon>
        <taxon>Burkholderiales</taxon>
        <taxon>Comamonadaceae</taxon>
        <taxon>Comamonas</taxon>
    </lineage>
</organism>
<dbReference type="SUPFAM" id="SSF49777">
    <property type="entry name" value="PEBP-like"/>
    <property type="match status" value="1"/>
</dbReference>
<dbReference type="RefSeq" id="WP_230772556.1">
    <property type="nucleotide sequence ID" value="NZ_JAJNCT010000005.1"/>
</dbReference>
<dbReference type="InterPro" id="IPR005247">
    <property type="entry name" value="YbhB_YbcL/LppC-like"/>
</dbReference>
<proteinExistence type="predicted"/>
<keyword evidence="1" id="KW-0649">Protein kinase inhibitor</keyword>
<dbReference type="InterPro" id="IPR008914">
    <property type="entry name" value="PEBP"/>
</dbReference>
<dbReference type="PANTHER" id="PTHR30289:SF1">
    <property type="entry name" value="PEBP (PHOSPHATIDYLETHANOLAMINE-BINDING PROTEIN) FAMILY PROTEIN"/>
    <property type="match status" value="1"/>
</dbReference>
<evidence type="ECO:0000313" key="1">
    <source>
        <dbReference type="EMBL" id="MCD2164755.1"/>
    </source>
</evidence>
<evidence type="ECO:0000313" key="2">
    <source>
        <dbReference type="Proteomes" id="UP001199260"/>
    </source>
</evidence>
<dbReference type="GO" id="GO:0004860">
    <property type="term" value="F:protein kinase inhibitor activity"/>
    <property type="evidence" value="ECO:0007669"/>
    <property type="project" value="UniProtKB-KW"/>
</dbReference>
<dbReference type="PANTHER" id="PTHR30289">
    <property type="entry name" value="UNCHARACTERIZED PROTEIN YBCL-RELATED"/>
    <property type="match status" value="1"/>
</dbReference>
<dbReference type="EMBL" id="JAJNCT010000005">
    <property type="protein sequence ID" value="MCD2164755.1"/>
    <property type="molecule type" value="Genomic_DNA"/>
</dbReference>
<accession>A0AAW4XTN0</accession>